<evidence type="ECO:0000256" key="2">
    <source>
        <dbReference type="ARBA" id="ARBA00018936"/>
    </source>
</evidence>
<evidence type="ECO:0000313" key="11">
    <source>
        <dbReference type="Proteomes" id="UP001201812"/>
    </source>
</evidence>
<dbReference type="Gene3D" id="3.40.605.10">
    <property type="entry name" value="Aldehyde Dehydrogenase, Chain A, domain 1"/>
    <property type="match status" value="1"/>
</dbReference>
<dbReference type="InterPro" id="IPR029061">
    <property type="entry name" value="THDP-binding"/>
</dbReference>
<dbReference type="InterPro" id="IPR015590">
    <property type="entry name" value="Aldehyde_DH_dom"/>
</dbReference>
<dbReference type="InterPro" id="IPR000399">
    <property type="entry name" value="TPP-bd_CS"/>
</dbReference>
<evidence type="ECO:0000259" key="8">
    <source>
        <dbReference type="Pfam" id="PF00171"/>
    </source>
</evidence>
<accession>A0AAD4MFW6</accession>
<gene>
    <name evidence="10" type="ORF">DdX_20684</name>
</gene>
<dbReference type="InterPro" id="IPR016162">
    <property type="entry name" value="Ald_DH_N"/>
</dbReference>
<dbReference type="PROSITE" id="PS00187">
    <property type="entry name" value="TPP_ENZYMES"/>
    <property type="match status" value="1"/>
</dbReference>
<dbReference type="InterPro" id="IPR016161">
    <property type="entry name" value="Ald_DH/histidinol_DH"/>
</dbReference>
<keyword evidence="4" id="KW-0786">Thiamine pyrophosphate</keyword>
<evidence type="ECO:0000256" key="3">
    <source>
        <dbReference type="ARBA" id="ARBA00023027"/>
    </source>
</evidence>
<keyword evidence="11" id="KW-1185">Reference proteome</keyword>
<sequence length="321" mass="33764">MQAHLPFTRSETFYTMDSGGLGYGMPASVGVALGKPGSRVVCLIGDGSSMYSIQALWSAAQNRLPITFVILNNRRYAALQDFAPVFGFSPTDVVQAPSCPTSTSRRSPKGNGMRRSARDRPGRSAQGARRGPGQRRALCRGGPGRLTLPIVPASKGGRNFFKPSYGDKPMKISMLINGERTDARDGATFERRNPLDGSVATIAPAATTQDAIAAVGCRSRGLQDLVDHRPQRTQGAAHEGFACAGSQGEAFAAAVAAETGASAIWAGFNVHLAAGMLLEAASLTTQISGEVTPSDVPGNMAMAVRQPAGVVPRHRALETRR</sequence>
<dbReference type="SUPFAM" id="SSF52518">
    <property type="entry name" value="Thiamin diphosphate-binding fold (THDP-binding)"/>
    <property type="match status" value="1"/>
</dbReference>
<dbReference type="PANTHER" id="PTHR42986:SF1">
    <property type="entry name" value="BENZALDEHYDE DEHYDROGENASE YFMT"/>
    <property type="match status" value="1"/>
</dbReference>
<comment type="caution">
    <text evidence="10">The sequence shown here is derived from an EMBL/GenBank/DDBJ whole genome shotgun (WGS) entry which is preliminary data.</text>
</comment>
<comment type="catalytic activity">
    <reaction evidence="6">
        <text>(2R)-hydroxyhexadecanoyl-CoA = pentadecanal + formyl-CoA</text>
        <dbReference type="Rhea" id="RHEA:55212"/>
        <dbReference type="ChEBI" id="CHEBI:17302"/>
        <dbReference type="ChEBI" id="CHEBI:57376"/>
        <dbReference type="ChEBI" id="CHEBI:138654"/>
    </reaction>
    <physiologicalReaction direction="left-to-right" evidence="6">
        <dbReference type="Rhea" id="RHEA:55213"/>
    </physiologicalReaction>
</comment>
<dbReference type="Pfam" id="PF02775">
    <property type="entry name" value="TPP_enzyme_C"/>
    <property type="match status" value="1"/>
</dbReference>
<evidence type="ECO:0000256" key="6">
    <source>
        <dbReference type="ARBA" id="ARBA00048767"/>
    </source>
</evidence>
<dbReference type="CDD" id="cd02002">
    <property type="entry name" value="TPP_BFDC"/>
    <property type="match status" value="1"/>
</dbReference>
<name>A0AAD4MFW6_9BILA</name>
<evidence type="ECO:0000256" key="1">
    <source>
        <dbReference type="ARBA" id="ARBA00009986"/>
    </source>
</evidence>
<feature type="region of interest" description="Disordered" evidence="7">
    <location>
        <begin position="94"/>
        <end position="153"/>
    </location>
</feature>
<evidence type="ECO:0000256" key="7">
    <source>
        <dbReference type="SAM" id="MobiDB-lite"/>
    </source>
</evidence>
<evidence type="ECO:0000313" key="10">
    <source>
        <dbReference type="EMBL" id="KAI1693401.1"/>
    </source>
</evidence>
<dbReference type="GO" id="GO:0030976">
    <property type="term" value="F:thiamine pyrophosphate binding"/>
    <property type="evidence" value="ECO:0007669"/>
    <property type="project" value="InterPro"/>
</dbReference>
<feature type="compositionally biased region" description="Low complexity" evidence="7">
    <location>
        <begin position="123"/>
        <end position="136"/>
    </location>
</feature>
<evidence type="ECO:0000256" key="4">
    <source>
        <dbReference type="ARBA" id="ARBA00023052"/>
    </source>
</evidence>
<dbReference type="EMBL" id="JAKKPZ010000634">
    <property type="protein sequence ID" value="KAI1693401.1"/>
    <property type="molecule type" value="Genomic_DNA"/>
</dbReference>
<dbReference type="InterPro" id="IPR011766">
    <property type="entry name" value="TPP_enzyme_TPP-bd"/>
</dbReference>
<organism evidence="10 11">
    <name type="scientific">Ditylenchus destructor</name>
    <dbReference type="NCBI Taxonomy" id="166010"/>
    <lineage>
        <taxon>Eukaryota</taxon>
        <taxon>Metazoa</taxon>
        <taxon>Ecdysozoa</taxon>
        <taxon>Nematoda</taxon>
        <taxon>Chromadorea</taxon>
        <taxon>Rhabditida</taxon>
        <taxon>Tylenchina</taxon>
        <taxon>Tylenchomorpha</taxon>
        <taxon>Sphaerularioidea</taxon>
        <taxon>Anguinidae</taxon>
        <taxon>Anguininae</taxon>
        <taxon>Ditylenchus</taxon>
    </lineage>
</organism>
<dbReference type="Gene3D" id="3.40.50.970">
    <property type="match status" value="1"/>
</dbReference>
<dbReference type="AlphaFoldDB" id="A0AAD4MFW6"/>
<feature type="domain" description="Thiamine pyrophosphate enzyme TPP-binding" evidence="9">
    <location>
        <begin position="3"/>
        <end position="80"/>
    </location>
</feature>
<dbReference type="Pfam" id="PF00171">
    <property type="entry name" value="Aldedh"/>
    <property type="match status" value="1"/>
</dbReference>
<evidence type="ECO:0000256" key="5">
    <source>
        <dbReference type="ARBA" id="ARBA00030510"/>
    </source>
</evidence>
<dbReference type="PANTHER" id="PTHR42986">
    <property type="entry name" value="BENZALDEHYDE DEHYDROGENASE YFMT"/>
    <property type="match status" value="1"/>
</dbReference>
<dbReference type="GO" id="GO:0016491">
    <property type="term" value="F:oxidoreductase activity"/>
    <property type="evidence" value="ECO:0007669"/>
    <property type="project" value="InterPro"/>
</dbReference>
<reference evidence="10" key="1">
    <citation type="submission" date="2022-01" db="EMBL/GenBank/DDBJ databases">
        <title>Genome Sequence Resource for Two Populations of Ditylenchus destructor, the Migratory Endoparasitic Phytonematode.</title>
        <authorList>
            <person name="Zhang H."/>
            <person name="Lin R."/>
            <person name="Xie B."/>
        </authorList>
    </citation>
    <scope>NUCLEOTIDE SEQUENCE</scope>
    <source>
        <strain evidence="10">BazhouSP</strain>
    </source>
</reference>
<protein>
    <recommendedName>
        <fullName evidence="2">2-hydroxyacyl-CoA lyase 2</fullName>
    </recommendedName>
    <alternativeName>
        <fullName evidence="5">IlvB-like protein</fullName>
    </alternativeName>
</protein>
<dbReference type="SUPFAM" id="SSF53720">
    <property type="entry name" value="ALDH-like"/>
    <property type="match status" value="1"/>
</dbReference>
<dbReference type="Proteomes" id="UP001201812">
    <property type="component" value="Unassembled WGS sequence"/>
</dbReference>
<dbReference type="GO" id="GO:0000287">
    <property type="term" value="F:magnesium ion binding"/>
    <property type="evidence" value="ECO:0007669"/>
    <property type="project" value="InterPro"/>
</dbReference>
<evidence type="ECO:0000259" key="9">
    <source>
        <dbReference type="Pfam" id="PF02775"/>
    </source>
</evidence>
<comment type="similarity">
    <text evidence="1">Belongs to the aldehyde dehydrogenase family.</text>
</comment>
<proteinExistence type="inferred from homology"/>
<keyword evidence="3" id="KW-0520">NAD</keyword>
<feature type="domain" description="Aldehyde dehydrogenase" evidence="8">
    <location>
        <begin position="186"/>
        <end position="311"/>
    </location>
</feature>